<dbReference type="RefSeq" id="WP_096463570.1">
    <property type="nucleotide sequence ID" value="NZ_AP017312.1"/>
</dbReference>
<dbReference type="PANTHER" id="PTHR30469">
    <property type="entry name" value="MULTIDRUG RESISTANCE PROTEIN MDTA"/>
    <property type="match status" value="1"/>
</dbReference>
<evidence type="ECO:0000313" key="3">
    <source>
        <dbReference type="EMBL" id="BAU26531.1"/>
    </source>
</evidence>
<dbReference type="Gene3D" id="1.10.287.470">
    <property type="entry name" value="Helix hairpin bin"/>
    <property type="match status" value="3"/>
</dbReference>
<feature type="domain" description="YknX-like C-terminal permuted SH3-like" evidence="2">
    <location>
        <begin position="420"/>
        <end position="487"/>
    </location>
</feature>
<dbReference type="Pfam" id="PF25989">
    <property type="entry name" value="YknX_C"/>
    <property type="match status" value="1"/>
</dbReference>
<keyword evidence="4" id="KW-1185">Reference proteome</keyword>
<proteinExistence type="inferred from homology"/>
<reference evidence="3 4" key="1">
    <citation type="submission" date="2015-12" db="EMBL/GenBank/DDBJ databases">
        <title>Genome sequence of Aneurinibacillus soli.</title>
        <authorList>
            <person name="Lee J.S."/>
            <person name="Lee K.C."/>
            <person name="Kim K.K."/>
            <person name="Lee B.W."/>
        </authorList>
    </citation>
    <scope>NUCLEOTIDE SEQUENCE [LARGE SCALE GENOMIC DNA]</scope>
    <source>
        <strain evidence="3 4">CB4</strain>
    </source>
</reference>
<dbReference type="Gene3D" id="2.40.420.20">
    <property type="match status" value="1"/>
</dbReference>
<dbReference type="OrthoDB" id="2456449at2"/>
<dbReference type="PROSITE" id="PS51257">
    <property type="entry name" value="PROKAR_LIPOPROTEIN"/>
    <property type="match status" value="1"/>
</dbReference>
<dbReference type="KEGG" id="asoc:CB4_00658"/>
<evidence type="ECO:0000259" key="2">
    <source>
        <dbReference type="Pfam" id="PF25989"/>
    </source>
</evidence>
<dbReference type="Proteomes" id="UP000217696">
    <property type="component" value="Chromosome"/>
</dbReference>
<protein>
    <submittedName>
        <fullName evidence="3">Putative efflux system component YknX</fullName>
    </submittedName>
</protein>
<name>A0A0U5C4A7_9BACL</name>
<dbReference type="Gene3D" id="2.40.50.100">
    <property type="match status" value="2"/>
</dbReference>
<sequence>MRAAVQMVALSALVAATAGCSTNAKEASQQMTVVPVKTVNAQQGMIGTGKVYTGSVMPLQTVKVVPKTAGKIEQMAVDVGTPVKQGQLLFKLEDKDLRNTLEKANAAVAAAQAGVGAAQAAQESGVVQATSGVVQSKNGMIQAKNGMVQAQGAITQAQSGLEQAQNAVTDAENGLKKAKQSLTDATTQLNRTKQLYESGATSKAQLEQAQTALVTAQTGYNSAEIARKGAVERLSAAKKNVSVAQKSYANANATYENSTSGYSNAQKQVGVASGTAGIQASEQGVRQAQVAAQIATDALRDAAVTSPIDGIVAVKNNEVGELVSPQAPNPVLVVTNLNTVNVLFYASSADLANLHLGMKMNVKVDAMKVSAIGTVKSVSPVDEKGKGYPVQVSVPNPGLKLRAGLVTELTAIAEGSKPGIVVPSSALVKEQNKAYVYVVNGDRAKRKEVQIGEEKSGNTLITGGLNANDAVITDNVVLLSDNAKIQVQQE</sequence>
<evidence type="ECO:0000313" key="4">
    <source>
        <dbReference type="Proteomes" id="UP000217696"/>
    </source>
</evidence>
<dbReference type="InterPro" id="IPR058637">
    <property type="entry name" value="YknX-like_C"/>
</dbReference>
<dbReference type="SUPFAM" id="SSF111369">
    <property type="entry name" value="HlyD-like secretion proteins"/>
    <property type="match status" value="2"/>
</dbReference>
<dbReference type="GO" id="GO:0015562">
    <property type="term" value="F:efflux transmembrane transporter activity"/>
    <property type="evidence" value="ECO:0007669"/>
    <property type="project" value="InterPro"/>
</dbReference>
<dbReference type="InterPro" id="IPR006143">
    <property type="entry name" value="RND_pump_MFP"/>
</dbReference>
<comment type="similarity">
    <text evidence="1">Belongs to the membrane fusion protein (MFP) (TC 8.A.1) family.</text>
</comment>
<dbReference type="EMBL" id="AP017312">
    <property type="protein sequence ID" value="BAU26531.1"/>
    <property type="molecule type" value="Genomic_DNA"/>
</dbReference>
<dbReference type="SUPFAM" id="SSF56954">
    <property type="entry name" value="Outer membrane efflux proteins (OEP)"/>
    <property type="match status" value="1"/>
</dbReference>
<dbReference type="AlphaFoldDB" id="A0A0U5C4A7"/>
<dbReference type="Gene3D" id="2.40.30.170">
    <property type="match status" value="1"/>
</dbReference>
<evidence type="ECO:0000256" key="1">
    <source>
        <dbReference type="ARBA" id="ARBA00009477"/>
    </source>
</evidence>
<accession>A0A0U5C4A7</accession>
<gene>
    <name evidence="3" type="primary">yknX</name>
    <name evidence="3" type="ORF">CB4_00658</name>
</gene>
<dbReference type="GO" id="GO:1990281">
    <property type="term" value="C:efflux pump complex"/>
    <property type="evidence" value="ECO:0007669"/>
    <property type="project" value="TreeGrafter"/>
</dbReference>
<organism evidence="3 4">
    <name type="scientific">Aneurinibacillus soli</name>
    <dbReference type="NCBI Taxonomy" id="1500254"/>
    <lineage>
        <taxon>Bacteria</taxon>
        <taxon>Bacillati</taxon>
        <taxon>Bacillota</taxon>
        <taxon>Bacilli</taxon>
        <taxon>Bacillales</taxon>
        <taxon>Paenibacillaceae</taxon>
        <taxon>Aneurinibacillus group</taxon>
        <taxon>Aneurinibacillus</taxon>
    </lineage>
</organism>
<dbReference type="NCBIfam" id="TIGR01730">
    <property type="entry name" value="RND_mfp"/>
    <property type="match status" value="1"/>
</dbReference>